<feature type="compositionally biased region" description="Low complexity" evidence="1">
    <location>
        <begin position="304"/>
        <end position="317"/>
    </location>
</feature>
<feature type="compositionally biased region" description="Polar residues" evidence="1">
    <location>
        <begin position="273"/>
        <end position="288"/>
    </location>
</feature>
<dbReference type="OrthoDB" id="498970at2759"/>
<feature type="compositionally biased region" description="Polar residues" evidence="1">
    <location>
        <begin position="39"/>
        <end position="72"/>
    </location>
</feature>
<keyword evidence="4" id="KW-1185">Reference proteome</keyword>
<dbReference type="Gramene" id="ABO95495">
    <property type="protein sequence ID" value="ABO95495"/>
    <property type="gene ID" value="OSTLU_92586"/>
</dbReference>
<feature type="region of interest" description="Disordered" evidence="1">
    <location>
        <begin position="35"/>
        <end position="72"/>
    </location>
</feature>
<dbReference type="RefSeq" id="XP_001417202.1">
    <property type="nucleotide sequence ID" value="XM_001417165.1"/>
</dbReference>
<feature type="compositionally biased region" description="Low complexity" evidence="1">
    <location>
        <begin position="226"/>
        <end position="239"/>
    </location>
</feature>
<dbReference type="PROSITE" id="PS50076">
    <property type="entry name" value="DNAJ_2"/>
    <property type="match status" value="1"/>
</dbReference>
<protein>
    <recommendedName>
        <fullName evidence="2">J domain-containing protein</fullName>
    </recommendedName>
</protein>
<gene>
    <name evidence="3" type="ORF">OSTLU_92586</name>
</gene>
<dbReference type="InterPro" id="IPR036869">
    <property type="entry name" value="J_dom_sf"/>
</dbReference>
<evidence type="ECO:0000313" key="3">
    <source>
        <dbReference type="EMBL" id="ABO95495.1"/>
    </source>
</evidence>
<feature type="region of interest" description="Disordered" evidence="1">
    <location>
        <begin position="174"/>
        <end position="322"/>
    </location>
</feature>
<dbReference type="InterPro" id="IPR001623">
    <property type="entry name" value="DnaJ_domain"/>
</dbReference>
<sequence length="388" mass="42585">MPRESLRHAIPSSYDEEMEQLRVALEISARASTSHDVHASSSARNSLRQSAAPHVTTSPRFVNGSGASTRTAGRTGRVLVDDARARRPARARDDFADDDDDARATLAERLERRHGVSARDAQRVVDVLDGDYARAEDVCLIVKMVPTSVDRAIAHLRNVGWDVDLALSRMLDASKTSPNAETEREELKRRARSMRRPGGDGKADEARTVKQNLNYTPGAGHRESESGFSSASFRASPASRARDEETERYHRERWESEISDRAAQANKAKSKWDSSQPTAASTPRTASGSEHARETLRSEPPKPSHSAPRPSRASDPPLATLEREGLVQVLTALGVEPSSSSITAVRSAYRKAALRFHPDRLSAAGALERSYKSDVWKLLSSKMDAYAP</sequence>
<dbReference type="EMBL" id="CP000584">
    <property type="protein sequence ID" value="ABO95495.1"/>
    <property type="molecule type" value="Genomic_DNA"/>
</dbReference>
<dbReference type="KEGG" id="olu:OSTLU_92586"/>
<proteinExistence type="predicted"/>
<accession>A4RVS9</accession>
<organism evidence="3 4">
    <name type="scientific">Ostreococcus lucimarinus (strain CCE9901)</name>
    <dbReference type="NCBI Taxonomy" id="436017"/>
    <lineage>
        <taxon>Eukaryota</taxon>
        <taxon>Viridiplantae</taxon>
        <taxon>Chlorophyta</taxon>
        <taxon>Mamiellophyceae</taxon>
        <taxon>Mamiellales</taxon>
        <taxon>Bathycoccaceae</taxon>
        <taxon>Ostreococcus</taxon>
    </lineage>
</organism>
<dbReference type="SUPFAM" id="SSF46565">
    <property type="entry name" value="Chaperone J-domain"/>
    <property type="match status" value="1"/>
</dbReference>
<evidence type="ECO:0000313" key="4">
    <source>
        <dbReference type="Proteomes" id="UP000001568"/>
    </source>
</evidence>
<dbReference type="GeneID" id="5001629"/>
<reference evidence="3 4" key="1">
    <citation type="journal article" date="2007" name="Proc. Natl. Acad. Sci. U.S.A.">
        <title>The tiny eukaryote Ostreococcus provides genomic insights into the paradox of plankton speciation.</title>
        <authorList>
            <person name="Palenik B."/>
            <person name="Grimwood J."/>
            <person name="Aerts A."/>
            <person name="Rouze P."/>
            <person name="Salamov A."/>
            <person name="Putnam N."/>
            <person name="Dupont C."/>
            <person name="Jorgensen R."/>
            <person name="Derelle E."/>
            <person name="Rombauts S."/>
            <person name="Zhou K."/>
            <person name="Otillar R."/>
            <person name="Merchant S.S."/>
            <person name="Podell S."/>
            <person name="Gaasterland T."/>
            <person name="Napoli C."/>
            <person name="Gendler K."/>
            <person name="Manuell A."/>
            <person name="Tai V."/>
            <person name="Vallon O."/>
            <person name="Piganeau G."/>
            <person name="Jancek S."/>
            <person name="Heijde M."/>
            <person name="Jabbari K."/>
            <person name="Bowler C."/>
            <person name="Lohr M."/>
            <person name="Robbens S."/>
            <person name="Werner G."/>
            <person name="Dubchak I."/>
            <person name="Pazour G.J."/>
            <person name="Ren Q."/>
            <person name="Paulsen I."/>
            <person name="Delwiche C."/>
            <person name="Schmutz J."/>
            <person name="Rokhsar D."/>
            <person name="Van de Peer Y."/>
            <person name="Moreau H."/>
            <person name="Grigoriev I.V."/>
        </authorList>
    </citation>
    <scope>NUCLEOTIDE SEQUENCE [LARGE SCALE GENOMIC DNA]</scope>
    <source>
        <strain evidence="3 4">CCE9901</strain>
    </source>
</reference>
<feature type="compositionally biased region" description="Basic and acidic residues" evidence="1">
    <location>
        <begin position="240"/>
        <end position="260"/>
    </location>
</feature>
<evidence type="ECO:0000256" key="1">
    <source>
        <dbReference type="SAM" id="MobiDB-lite"/>
    </source>
</evidence>
<dbReference type="OMA" id="HRERWES"/>
<name>A4RVS9_OSTLU</name>
<evidence type="ECO:0000259" key="2">
    <source>
        <dbReference type="PROSITE" id="PS50076"/>
    </source>
</evidence>
<feature type="compositionally biased region" description="Basic and acidic residues" evidence="1">
    <location>
        <begin position="197"/>
        <end position="208"/>
    </location>
</feature>
<feature type="domain" description="J" evidence="2">
    <location>
        <begin position="328"/>
        <end position="388"/>
    </location>
</feature>
<dbReference type="Proteomes" id="UP000001568">
    <property type="component" value="Chromosome 4"/>
</dbReference>
<dbReference type="HOGENOM" id="CLU_712483_0_0_1"/>
<dbReference type="Gene3D" id="1.10.287.110">
    <property type="entry name" value="DnaJ domain"/>
    <property type="match status" value="1"/>
</dbReference>
<dbReference type="AlphaFoldDB" id="A4RVS9"/>
<feature type="compositionally biased region" description="Basic and acidic residues" evidence="1">
    <location>
        <begin position="290"/>
        <end position="302"/>
    </location>
</feature>
<dbReference type="CDD" id="cd06257">
    <property type="entry name" value="DnaJ"/>
    <property type="match status" value="1"/>
</dbReference>